<keyword evidence="1" id="KW-0175">Coiled coil</keyword>
<proteinExistence type="predicted"/>
<keyword evidence="2" id="KW-0472">Membrane</keyword>
<keyword evidence="2" id="KW-0812">Transmembrane</keyword>
<evidence type="ECO:0000313" key="3">
    <source>
        <dbReference type="EMBL" id="ALJ78427.1"/>
    </source>
</evidence>
<evidence type="ECO:0000313" key="4">
    <source>
        <dbReference type="EMBL" id="ALJ78474.1"/>
    </source>
</evidence>
<keyword evidence="3" id="KW-0496">Mitochondrion</keyword>
<evidence type="ECO:0000256" key="1">
    <source>
        <dbReference type="SAM" id="Coils"/>
    </source>
</evidence>
<evidence type="ECO:0000256" key="2">
    <source>
        <dbReference type="SAM" id="Phobius"/>
    </source>
</evidence>
<geneLocation type="mitochondrion" evidence="3"/>
<organism evidence="3">
    <name type="scientific">Peronospora tabacina</name>
    <dbReference type="NCBI Taxonomy" id="230439"/>
    <lineage>
        <taxon>Eukaryota</taxon>
        <taxon>Sar</taxon>
        <taxon>Stramenopiles</taxon>
        <taxon>Oomycota</taxon>
        <taxon>Peronosporomycetes</taxon>
        <taxon>Peronosporales</taxon>
        <taxon>Peronosporaceae</taxon>
        <taxon>Peronospora</taxon>
    </lineage>
</organism>
<dbReference type="EMBL" id="KT893456">
    <property type="protein sequence ID" value="ALJ78474.1"/>
    <property type="molecule type" value="Genomic_DNA"/>
</dbReference>
<keyword evidence="2" id="KW-1133">Transmembrane helix</keyword>
<dbReference type="AlphaFoldDB" id="A0A0P0HRS5"/>
<dbReference type="RefSeq" id="YP_009178777.1">
    <property type="nucleotide sequence ID" value="NC_028331.1"/>
</dbReference>
<feature type="transmembrane region" description="Helical" evidence="2">
    <location>
        <begin position="232"/>
        <end position="251"/>
    </location>
</feature>
<name>A0A0P0HRS5_9STRA</name>
<reference evidence="3" key="1">
    <citation type="journal article" date="2015" name="Mol. Plant Microbe Interact.">
        <title>Genome Sequence and Architecture of the Tobacco Downy Mildew Pathogen Peronospora tabacina.</title>
        <authorList>
            <person name="Derevnina L."/>
            <person name="Reyes-Chin Wo S."/>
            <person name="Martin F."/>
            <person name="Wood K."/>
            <person name="Froenicke L."/>
            <person name="Spring O."/>
            <person name="Michelmore R.W."/>
        </authorList>
    </citation>
    <scope>NUCLEOTIDE SEQUENCE</scope>
    <source>
        <strain evidence="3">968-J2</strain>
        <strain evidence="4">968-S-26</strain>
    </source>
</reference>
<dbReference type="EMBL" id="KT893455">
    <property type="protein sequence ID" value="ALJ78427.1"/>
    <property type="molecule type" value="Genomic_DNA"/>
</dbReference>
<sequence length="269" mass="31135">MNMSIKDKNEFFQNLELRNYFRLRISQSLETESSDLPSLPKISMGPSLDANTIVKLNQLMSPEEKKTFLTNVINFQNADFNIYYLILNSSVEVRTYIIKILTHSVLGMPVINDRFYAIINIYLYILANNRAFTSKDVLELLKTAMLMYDPTVLDSVIFLKNLFKFKQNAIQANIIPDSEDIEKIDDCILNKLKLLTEEQLEQNKNDFYQQVEEHHQQEVEEQEKKKSKQIKILKIFGISVLCQIGLVALGFPPLTRVVNKAVKTLFDGE</sequence>
<protein>
    <submittedName>
        <fullName evidence="3">Orf269b</fullName>
    </submittedName>
</protein>
<gene>
    <name evidence="4" type="primary">orf269b</name>
</gene>
<accession>A0A0P0HRS5</accession>
<feature type="coiled-coil region" evidence="1">
    <location>
        <begin position="197"/>
        <end position="225"/>
    </location>
</feature>